<name>K0SJ73_THAOC</name>
<evidence type="ECO:0000313" key="2">
    <source>
        <dbReference type="EMBL" id="EJK65019.1"/>
    </source>
</evidence>
<proteinExistence type="predicted"/>
<keyword evidence="3" id="KW-1185">Reference proteome</keyword>
<sequence length="127" mass="13689">MKYSSNVADAYASSTAHFSQPPQPWPADRSDSTYDRSVLEIFGATTSSRCSTISPGPDPRPVLKAHDDSSVPERVPTIFPPILIKAHDDSSRLHAISRKDRAREDEIFGVTDELAGLGDIPGPSTGP</sequence>
<reference evidence="2 3" key="1">
    <citation type="journal article" date="2012" name="Genome Biol.">
        <title>Genome and low-iron response of an oceanic diatom adapted to chronic iron limitation.</title>
        <authorList>
            <person name="Lommer M."/>
            <person name="Specht M."/>
            <person name="Roy A.S."/>
            <person name="Kraemer L."/>
            <person name="Andreson R."/>
            <person name="Gutowska M.A."/>
            <person name="Wolf J."/>
            <person name="Bergner S.V."/>
            <person name="Schilhabel M.B."/>
            <person name="Klostermeier U.C."/>
            <person name="Beiko R.G."/>
            <person name="Rosenstiel P."/>
            <person name="Hippler M."/>
            <person name="Laroche J."/>
        </authorList>
    </citation>
    <scope>NUCLEOTIDE SEQUENCE [LARGE SCALE GENOMIC DNA]</scope>
    <source>
        <strain evidence="2 3">CCMP1005</strain>
    </source>
</reference>
<dbReference type="EMBL" id="AGNL01016554">
    <property type="protein sequence ID" value="EJK65019.1"/>
    <property type="molecule type" value="Genomic_DNA"/>
</dbReference>
<feature type="region of interest" description="Disordered" evidence="1">
    <location>
        <begin position="48"/>
        <end position="75"/>
    </location>
</feature>
<comment type="caution">
    <text evidence="2">The sequence shown here is derived from an EMBL/GenBank/DDBJ whole genome shotgun (WGS) entry which is preliminary data.</text>
</comment>
<feature type="non-terminal residue" evidence="2">
    <location>
        <position position="127"/>
    </location>
</feature>
<dbReference type="Proteomes" id="UP000266841">
    <property type="component" value="Unassembled WGS sequence"/>
</dbReference>
<protein>
    <submittedName>
        <fullName evidence="2">Uncharacterized protein</fullName>
    </submittedName>
</protein>
<evidence type="ECO:0000313" key="3">
    <source>
        <dbReference type="Proteomes" id="UP000266841"/>
    </source>
</evidence>
<evidence type="ECO:0000256" key="1">
    <source>
        <dbReference type="SAM" id="MobiDB-lite"/>
    </source>
</evidence>
<accession>K0SJ73</accession>
<dbReference type="AlphaFoldDB" id="K0SJ73"/>
<feature type="region of interest" description="Disordered" evidence="1">
    <location>
        <begin position="1"/>
        <end position="32"/>
    </location>
</feature>
<feature type="compositionally biased region" description="Polar residues" evidence="1">
    <location>
        <begin position="1"/>
        <end position="20"/>
    </location>
</feature>
<gene>
    <name evidence="2" type="ORF">THAOC_14184</name>
</gene>
<organism evidence="2 3">
    <name type="scientific">Thalassiosira oceanica</name>
    <name type="common">Marine diatom</name>
    <dbReference type="NCBI Taxonomy" id="159749"/>
    <lineage>
        <taxon>Eukaryota</taxon>
        <taxon>Sar</taxon>
        <taxon>Stramenopiles</taxon>
        <taxon>Ochrophyta</taxon>
        <taxon>Bacillariophyta</taxon>
        <taxon>Coscinodiscophyceae</taxon>
        <taxon>Thalassiosirophycidae</taxon>
        <taxon>Thalassiosirales</taxon>
        <taxon>Thalassiosiraceae</taxon>
        <taxon>Thalassiosira</taxon>
    </lineage>
</organism>